<sequence>MTQQEPGQLFVIRNAGNIVPSFGPEPGGVSATIEYAVVALGVTDIVICGHSNCGAMKAIATCQCLDPMPAVSHWLRYSDAAKAVVEKKTWANETDKVNGMVQENVIAQLNNIKTHPSVAVGLRDSTLRLHGWFYDIESGDIRALDKNSKTFVSLSENPDVYFE</sequence>
<evidence type="ECO:0000313" key="9">
    <source>
        <dbReference type="Proteomes" id="UP000254863"/>
    </source>
</evidence>
<evidence type="ECO:0000256" key="7">
    <source>
        <dbReference type="RuleBase" id="RU003956"/>
    </source>
</evidence>
<dbReference type="AlphaFoldDB" id="A0A7H4PLL5"/>
<evidence type="ECO:0000256" key="1">
    <source>
        <dbReference type="ARBA" id="ARBA00006217"/>
    </source>
</evidence>
<comment type="cofactor">
    <cofactor evidence="6">
        <name>Zn(2+)</name>
        <dbReference type="ChEBI" id="CHEBI:29105"/>
    </cofactor>
    <text evidence="6">Binds 1 zinc ion per subunit.</text>
</comment>
<dbReference type="PROSITE" id="PS00705">
    <property type="entry name" value="PROK_CO2_ANHYDRASE_2"/>
    <property type="match status" value="1"/>
</dbReference>
<comment type="caution">
    <text evidence="8">The sequence shown here is derived from an EMBL/GenBank/DDBJ whole genome shotgun (WGS) entry which is preliminary data.</text>
</comment>
<dbReference type="Proteomes" id="UP000254863">
    <property type="component" value="Unassembled WGS sequence"/>
</dbReference>
<dbReference type="InterPro" id="IPR001765">
    <property type="entry name" value="Carbonic_anhydrase"/>
</dbReference>
<dbReference type="SMART" id="SM00947">
    <property type="entry name" value="Pro_CA"/>
    <property type="match status" value="1"/>
</dbReference>
<keyword evidence="3 6" id="KW-0862">Zinc</keyword>
<evidence type="ECO:0000256" key="4">
    <source>
        <dbReference type="ARBA" id="ARBA00023239"/>
    </source>
</evidence>
<gene>
    <name evidence="8" type="primary">cynT_2</name>
    <name evidence="8" type="ORF">NCTC11685_06615</name>
</gene>
<dbReference type="Pfam" id="PF00484">
    <property type="entry name" value="Pro_CA"/>
    <property type="match status" value="1"/>
</dbReference>
<dbReference type="SUPFAM" id="SSF53056">
    <property type="entry name" value="beta-carbonic anhydrase, cab"/>
    <property type="match status" value="1"/>
</dbReference>
<dbReference type="PANTHER" id="PTHR11002">
    <property type="entry name" value="CARBONIC ANHYDRASE"/>
    <property type="match status" value="1"/>
</dbReference>
<dbReference type="EC" id="4.2.1.1" evidence="2 7"/>
<evidence type="ECO:0000256" key="5">
    <source>
        <dbReference type="ARBA" id="ARBA00048348"/>
    </source>
</evidence>
<keyword evidence="4 7" id="KW-0456">Lyase</keyword>
<dbReference type="InterPro" id="IPR036874">
    <property type="entry name" value="Carbonic_anhydrase_sf"/>
</dbReference>
<evidence type="ECO:0000256" key="3">
    <source>
        <dbReference type="ARBA" id="ARBA00022833"/>
    </source>
</evidence>
<dbReference type="GO" id="GO:0015976">
    <property type="term" value="P:carbon utilization"/>
    <property type="evidence" value="ECO:0007669"/>
    <property type="project" value="InterPro"/>
</dbReference>
<name>A0A7H4PLL5_9ENTR</name>
<dbReference type="InterPro" id="IPR015892">
    <property type="entry name" value="Carbonic_anhydrase_CS"/>
</dbReference>
<comment type="similarity">
    <text evidence="1 7">Belongs to the beta-class carbonic anhydrase family.</text>
</comment>
<dbReference type="PANTHER" id="PTHR11002:SF42">
    <property type="entry name" value="CARBONIC ANHYDRASE 1"/>
    <property type="match status" value="1"/>
</dbReference>
<dbReference type="Gene3D" id="3.40.1050.10">
    <property type="entry name" value="Carbonic anhydrase"/>
    <property type="match status" value="1"/>
</dbReference>
<feature type="binding site" evidence="6">
    <location>
        <position position="50"/>
    </location>
    <ligand>
        <name>Zn(2+)</name>
        <dbReference type="ChEBI" id="CHEBI:29105"/>
    </ligand>
</feature>
<keyword evidence="6" id="KW-0479">Metal-binding</keyword>
<evidence type="ECO:0000256" key="2">
    <source>
        <dbReference type="ARBA" id="ARBA00012925"/>
    </source>
</evidence>
<accession>A0A7H4PLL5</accession>
<feature type="binding site" evidence="6">
    <location>
        <position position="53"/>
    </location>
    <ligand>
        <name>Zn(2+)</name>
        <dbReference type="ChEBI" id="CHEBI:29105"/>
    </ligand>
</feature>
<protein>
    <recommendedName>
        <fullName evidence="2 7">Carbonic anhydrase</fullName>
        <ecNumber evidence="2 7">4.2.1.1</ecNumber>
    </recommendedName>
    <alternativeName>
        <fullName evidence="7">Carbonate dehydratase</fullName>
    </alternativeName>
</protein>
<proteinExistence type="inferred from homology"/>
<dbReference type="GO" id="GO:0008270">
    <property type="term" value="F:zinc ion binding"/>
    <property type="evidence" value="ECO:0007669"/>
    <property type="project" value="UniProtKB-UniRule"/>
</dbReference>
<comment type="catalytic activity">
    <reaction evidence="5 7">
        <text>hydrogencarbonate + H(+) = CO2 + H2O</text>
        <dbReference type="Rhea" id="RHEA:10748"/>
        <dbReference type="ChEBI" id="CHEBI:15377"/>
        <dbReference type="ChEBI" id="CHEBI:15378"/>
        <dbReference type="ChEBI" id="CHEBI:16526"/>
        <dbReference type="ChEBI" id="CHEBI:17544"/>
        <dbReference type="EC" id="4.2.1.1"/>
    </reaction>
</comment>
<comment type="function">
    <text evidence="7">Reversible hydration of carbon dioxide.</text>
</comment>
<evidence type="ECO:0000256" key="6">
    <source>
        <dbReference type="PIRSR" id="PIRSR601765-1"/>
    </source>
</evidence>
<organism evidence="8 9">
    <name type="scientific">Klebsiella michiganensis</name>
    <dbReference type="NCBI Taxonomy" id="1134687"/>
    <lineage>
        <taxon>Bacteria</taxon>
        <taxon>Pseudomonadati</taxon>
        <taxon>Pseudomonadota</taxon>
        <taxon>Gammaproteobacteria</taxon>
        <taxon>Enterobacterales</taxon>
        <taxon>Enterobacteriaceae</taxon>
        <taxon>Klebsiella/Raoultella group</taxon>
        <taxon>Klebsiella</taxon>
    </lineage>
</organism>
<evidence type="ECO:0000313" key="8">
    <source>
        <dbReference type="EMBL" id="STW79288.1"/>
    </source>
</evidence>
<dbReference type="GO" id="GO:0004089">
    <property type="term" value="F:carbonate dehydratase activity"/>
    <property type="evidence" value="ECO:0007669"/>
    <property type="project" value="UniProtKB-UniRule"/>
</dbReference>
<reference evidence="8 9" key="1">
    <citation type="submission" date="2018-06" db="EMBL/GenBank/DDBJ databases">
        <authorList>
            <consortium name="Pathogen Informatics"/>
            <person name="Doyle S."/>
        </authorList>
    </citation>
    <scope>NUCLEOTIDE SEQUENCE [LARGE SCALE GENOMIC DNA]</scope>
    <source>
        <strain evidence="8 9">NCTC11685</strain>
    </source>
</reference>
<dbReference type="EMBL" id="UGMS01000003">
    <property type="protein sequence ID" value="STW79288.1"/>
    <property type="molecule type" value="Genomic_DNA"/>
</dbReference>